<keyword evidence="3" id="KW-1185">Reference proteome</keyword>
<reference evidence="2" key="1">
    <citation type="submission" date="2023-02" db="EMBL/GenBank/DDBJ databases">
        <title>Genome of toxic invasive species Heracleum sosnowskyi carries increased number of genes despite the absence of recent whole-genome duplications.</title>
        <authorList>
            <person name="Schelkunov M."/>
            <person name="Shtratnikova V."/>
            <person name="Makarenko M."/>
            <person name="Klepikova A."/>
            <person name="Omelchenko D."/>
            <person name="Novikova G."/>
            <person name="Obukhova E."/>
            <person name="Bogdanov V."/>
            <person name="Penin A."/>
            <person name="Logacheva M."/>
        </authorList>
    </citation>
    <scope>NUCLEOTIDE SEQUENCE</scope>
    <source>
        <strain evidence="2">Hsosn_3</strain>
        <tissue evidence="2">Leaf</tissue>
    </source>
</reference>
<proteinExistence type="predicted"/>
<feature type="compositionally biased region" description="Basic and acidic residues" evidence="1">
    <location>
        <begin position="90"/>
        <end position="100"/>
    </location>
</feature>
<dbReference type="PANTHER" id="PTHR45786">
    <property type="entry name" value="DNA BINDING PROTEIN-LIKE"/>
    <property type="match status" value="1"/>
</dbReference>
<dbReference type="PANTHER" id="PTHR45786:SF74">
    <property type="entry name" value="ATP-DEPENDENT DNA HELICASE"/>
    <property type="match status" value="1"/>
</dbReference>
<evidence type="ECO:0000313" key="3">
    <source>
        <dbReference type="Proteomes" id="UP001237642"/>
    </source>
</evidence>
<accession>A0AAD8IY25</accession>
<evidence type="ECO:0008006" key="4">
    <source>
        <dbReference type="Google" id="ProtNLM"/>
    </source>
</evidence>
<comment type="caution">
    <text evidence="2">The sequence shown here is derived from an EMBL/GenBank/DDBJ whole genome shotgun (WGS) entry which is preliminary data.</text>
</comment>
<gene>
    <name evidence="2" type="ORF">POM88_012797</name>
</gene>
<dbReference type="AlphaFoldDB" id="A0AAD8IY25"/>
<organism evidence="2 3">
    <name type="scientific">Heracleum sosnowskyi</name>
    <dbReference type="NCBI Taxonomy" id="360622"/>
    <lineage>
        <taxon>Eukaryota</taxon>
        <taxon>Viridiplantae</taxon>
        <taxon>Streptophyta</taxon>
        <taxon>Embryophyta</taxon>
        <taxon>Tracheophyta</taxon>
        <taxon>Spermatophyta</taxon>
        <taxon>Magnoliopsida</taxon>
        <taxon>eudicotyledons</taxon>
        <taxon>Gunneridae</taxon>
        <taxon>Pentapetalae</taxon>
        <taxon>asterids</taxon>
        <taxon>campanulids</taxon>
        <taxon>Apiales</taxon>
        <taxon>Apiaceae</taxon>
        <taxon>Apioideae</taxon>
        <taxon>apioid superclade</taxon>
        <taxon>Tordylieae</taxon>
        <taxon>Tordyliinae</taxon>
        <taxon>Heracleum</taxon>
    </lineage>
</organism>
<dbReference type="Proteomes" id="UP001237642">
    <property type="component" value="Unassembled WGS sequence"/>
</dbReference>
<dbReference type="EMBL" id="JAUIZM010000003">
    <property type="protein sequence ID" value="KAK1393741.1"/>
    <property type="molecule type" value="Genomic_DNA"/>
</dbReference>
<evidence type="ECO:0000313" key="2">
    <source>
        <dbReference type="EMBL" id="KAK1393741.1"/>
    </source>
</evidence>
<feature type="region of interest" description="Disordered" evidence="1">
    <location>
        <begin position="66"/>
        <end position="100"/>
    </location>
</feature>
<reference evidence="2" key="2">
    <citation type="submission" date="2023-05" db="EMBL/GenBank/DDBJ databases">
        <authorList>
            <person name="Schelkunov M.I."/>
        </authorList>
    </citation>
    <scope>NUCLEOTIDE SEQUENCE</scope>
    <source>
        <strain evidence="2">Hsosn_3</strain>
        <tissue evidence="2">Leaf</tissue>
    </source>
</reference>
<protein>
    <recommendedName>
        <fullName evidence="4">Helitron helicase-like domain-containing protein</fullName>
    </recommendedName>
</protein>
<evidence type="ECO:0000256" key="1">
    <source>
        <dbReference type="SAM" id="MobiDB-lite"/>
    </source>
</evidence>
<feature type="region of interest" description="Disordered" evidence="1">
    <location>
        <begin position="1"/>
        <end position="33"/>
    </location>
</feature>
<sequence length="449" mass="50707">MDDDNNGQKKKRPVRKEEKVSVNNKENIPVNKKDNGSCLNSFNTPALMNQGLINKYATQNTIDSAHHNKSIGRSPLSNITNISTTSPKNNRKDKGKAKMDCGKTTRNLFATDFNDTVDDTSPLYDEQAEESIIAGMSSSDDGGFESDNSFVNFTSQAFGEDLQTESESENEVDCSVQATKAPVRKKRVVPDEYATLGDPSVKCKHCNARMWKEERVNKCVTKGTPIFSMCCKKGDVKLPPTPPTPAYLMQLYTDEDKSPAFQRINNRLRWVNGADGEKVDVQVVDGLLRMLDETNELVSKFRMARDRFESNDFVNLKIELKVCRSESGRENHISPSDEVAGVMVGSSNNTTPDRDIIIHPKMEKLKRVSYIHPKLMALQYPILFPTGEDGYHNKIKFQSAAEDSDKERDMISMKDYYSYRLQIRDNEGMTPRLGEEILFSSMCWSYVCC</sequence>
<name>A0AAD8IY25_9APIA</name>
<feature type="compositionally biased region" description="Polar residues" evidence="1">
    <location>
        <begin position="75"/>
        <end position="88"/>
    </location>
</feature>